<evidence type="ECO:0000256" key="6">
    <source>
        <dbReference type="ARBA" id="ARBA00022989"/>
    </source>
</evidence>
<dbReference type="GO" id="GO:0016020">
    <property type="term" value="C:membrane"/>
    <property type="evidence" value="ECO:0007669"/>
    <property type="project" value="UniProtKB-SubCell"/>
</dbReference>
<evidence type="ECO:0000256" key="8">
    <source>
        <dbReference type="SAM" id="Phobius"/>
    </source>
</evidence>
<feature type="transmembrane region" description="Helical" evidence="8">
    <location>
        <begin position="318"/>
        <end position="338"/>
    </location>
</feature>
<evidence type="ECO:0000256" key="4">
    <source>
        <dbReference type="ARBA" id="ARBA00022544"/>
    </source>
</evidence>
<name>A0A3M8C7H5_9BACL</name>
<gene>
    <name evidence="9" type="ORF">EDM52_15275</name>
</gene>
<comment type="caution">
    <text evidence="9">The sequence shown here is derived from an EMBL/GenBank/DDBJ whole genome shotgun (WGS) entry which is preliminary data.</text>
</comment>
<dbReference type="InterPro" id="IPR004761">
    <property type="entry name" value="Spore_GerAB"/>
</dbReference>
<evidence type="ECO:0000313" key="9">
    <source>
        <dbReference type="EMBL" id="RNB71598.1"/>
    </source>
</evidence>
<dbReference type="GO" id="GO:0009847">
    <property type="term" value="P:spore germination"/>
    <property type="evidence" value="ECO:0007669"/>
    <property type="project" value="InterPro"/>
</dbReference>
<feature type="transmembrane region" description="Helical" evidence="8">
    <location>
        <begin position="232"/>
        <end position="255"/>
    </location>
</feature>
<sequence>MKKQNGGNAHFSFTSWQQTCLITSTLIGVGVLTLPRTATSRLLEAGWIVPILGSIGAYFALWMITKLSRRFPGMTIIEYSPLVWASPENPRLGKILSLPWIFIYLMFLYVISAISSRIFGEVVVTSVLLNTPLEVIIITMFLLAYFLCLHEVEVVARVNEILFPLNLFPVLFIAFASFQKAEWNHLFPLVRVPGKSMLEGALEATYSFSGYEIMMIYFAFAQRTSNKEKAGFFGILITTVVYTLIVVAGITVFGYEELQRVTWPTLELVKTTQVPGLILERLESAFLAVWVAAVFTTIANSYYTFIYGLRQFFGKGIVFQRIAALFLLIPLFFIALWPQNIVEIFKVSSLIGLGGLCLNIGIPLIYWLVLFLRGKGWDESKERKADG</sequence>
<feature type="transmembrane region" description="Helical" evidence="8">
    <location>
        <begin position="350"/>
        <end position="372"/>
    </location>
</feature>
<feature type="transmembrane region" description="Helical" evidence="8">
    <location>
        <begin position="201"/>
        <end position="220"/>
    </location>
</feature>
<keyword evidence="3" id="KW-0813">Transport</keyword>
<dbReference type="AlphaFoldDB" id="A0A3M8C7H5"/>
<feature type="transmembrane region" description="Helical" evidence="8">
    <location>
        <begin position="161"/>
        <end position="181"/>
    </location>
</feature>
<accession>A0A3M8C7H5</accession>
<reference evidence="9 10" key="1">
    <citation type="submission" date="2018-10" db="EMBL/GenBank/DDBJ databases">
        <title>Phylogenomics of Brevibacillus.</title>
        <authorList>
            <person name="Dunlap C."/>
        </authorList>
    </citation>
    <scope>NUCLEOTIDE SEQUENCE [LARGE SCALE GENOMIC DNA]</scope>
    <source>
        <strain evidence="9 10">JCM 12215</strain>
    </source>
</reference>
<dbReference type="EMBL" id="RHHR01000028">
    <property type="protein sequence ID" value="RNB71598.1"/>
    <property type="molecule type" value="Genomic_DNA"/>
</dbReference>
<evidence type="ECO:0000256" key="1">
    <source>
        <dbReference type="ARBA" id="ARBA00004141"/>
    </source>
</evidence>
<keyword evidence="6 8" id="KW-1133">Transmembrane helix</keyword>
<keyword evidence="7 8" id="KW-0472">Membrane</keyword>
<feature type="transmembrane region" description="Helical" evidence="8">
    <location>
        <begin position="285"/>
        <end position="306"/>
    </location>
</feature>
<feature type="transmembrane region" description="Helical" evidence="8">
    <location>
        <begin position="20"/>
        <end position="39"/>
    </location>
</feature>
<dbReference type="PANTHER" id="PTHR34975">
    <property type="entry name" value="SPORE GERMINATION PROTEIN A2"/>
    <property type="match status" value="1"/>
</dbReference>
<dbReference type="PANTHER" id="PTHR34975:SF2">
    <property type="entry name" value="SPORE GERMINATION PROTEIN A2"/>
    <property type="match status" value="1"/>
</dbReference>
<feature type="transmembrane region" description="Helical" evidence="8">
    <location>
        <begin position="95"/>
        <end position="115"/>
    </location>
</feature>
<dbReference type="OrthoDB" id="2716906at2"/>
<dbReference type="Gene3D" id="1.20.1740.10">
    <property type="entry name" value="Amino acid/polyamine transporter I"/>
    <property type="match status" value="1"/>
</dbReference>
<keyword evidence="4" id="KW-0309">Germination</keyword>
<keyword evidence="10" id="KW-1185">Reference proteome</keyword>
<evidence type="ECO:0000256" key="5">
    <source>
        <dbReference type="ARBA" id="ARBA00022692"/>
    </source>
</evidence>
<evidence type="ECO:0000313" key="10">
    <source>
        <dbReference type="Proteomes" id="UP000282028"/>
    </source>
</evidence>
<dbReference type="NCBIfam" id="TIGR00912">
    <property type="entry name" value="2A0309"/>
    <property type="match status" value="1"/>
</dbReference>
<dbReference type="Proteomes" id="UP000282028">
    <property type="component" value="Unassembled WGS sequence"/>
</dbReference>
<evidence type="ECO:0000256" key="7">
    <source>
        <dbReference type="ARBA" id="ARBA00023136"/>
    </source>
</evidence>
<dbReference type="RefSeq" id="WP_122909839.1">
    <property type="nucleotide sequence ID" value="NZ_CBCSBE010000007.1"/>
</dbReference>
<keyword evidence="5 8" id="KW-0812">Transmembrane</keyword>
<feature type="transmembrane region" description="Helical" evidence="8">
    <location>
        <begin position="127"/>
        <end position="149"/>
    </location>
</feature>
<organism evidence="9 10">
    <name type="scientific">Brevibacillus invocatus</name>
    <dbReference type="NCBI Taxonomy" id="173959"/>
    <lineage>
        <taxon>Bacteria</taxon>
        <taxon>Bacillati</taxon>
        <taxon>Bacillota</taxon>
        <taxon>Bacilli</taxon>
        <taxon>Bacillales</taxon>
        <taxon>Paenibacillaceae</taxon>
        <taxon>Brevibacillus</taxon>
    </lineage>
</organism>
<comment type="similarity">
    <text evidence="2">Belongs to the amino acid-polyamine-organocation (APC) superfamily. Spore germination protein (SGP) (TC 2.A.3.9) family.</text>
</comment>
<evidence type="ECO:0000256" key="3">
    <source>
        <dbReference type="ARBA" id="ARBA00022448"/>
    </source>
</evidence>
<protein>
    <submittedName>
        <fullName evidence="9">Spore gernimation protein</fullName>
    </submittedName>
</protein>
<evidence type="ECO:0000256" key="2">
    <source>
        <dbReference type="ARBA" id="ARBA00007998"/>
    </source>
</evidence>
<feature type="transmembrane region" description="Helical" evidence="8">
    <location>
        <begin position="45"/>
        <end position="64"/>
    </location>
</feature>
<comment type="subcellular location">
    <subcellularLocation>
        <location evidence="1">Membrane</location>
        <topology evidence="1">Multi-pass membrane protein</topology>
    </subcellularLocation>
</comment>
<dbReference type="Pfam" id="PF03845">
    <property type="entry name" value="Spore_permease"/>
    <property type="match status" value="1"/>
</dbReference>
<proteinExistence type="inferred from homology"/>